<evidence type="ECO:0000313" key="2">
    <source>
        <dbReference type="EMBL" id="KAK7732479.1"/>
    </source>
</evidence>
<organism evidence="2 3">
    <name type="scientific">Cytospora paraplurivora</name>
    <dbReference type="NCBI Taxonomy" id="2898453"/>
    <lineage>
        <taxon>Eukaryota</taxon>
        <taxon>Fungi</taxon>
        <taxon>Dikarya</taxon>
        <taxon>Ascomycota</taxon>
        <taxon>Pezizomycotina</taxon>
        <taxon>Sordariomycetes</taxon>
        <taxon>Sordariomycetidae</taxon>
        <taxon>Diaporthales</taxon>
        <taxon>Cytosporaceae</taxon>
        <taxon>Cytospora</taxon>
    </lineage>
</organism>
<feature type="coiled-coil region" evidence="1">
    <location>
        <begin position="125"/>
        <end position="152"/>
    </location>
</feature>
<reference evidence="2 3" key="1">
    <citation type="journal article" date="2023" name="PLoS ONE">
        <title>Cytospora paraplurivora sp. nov. isolated from orchards with fruit tree decline syndrome in Ontario, Canada.</title>
        <authorList>
            <person name="Ilyukhin E."/>
            <person name="Nguyen H.D.T."/>
            <person name="Castle A.J."/>
            <person name="Ellouze W."/>
        </authorList>
    </citation>
    <scope>NUCLEOTIDE SEQUENCE [LARGE SCALE GENOMIC DNA]</scope>
    <source>
        <strain evidence="2 3">FDS-564</strain>
    </source>
</reference>
<protein>
    <submittedName>
        <fullName evidence="2">Uncharacterized protein</fullName>
    </submittedName>
</protein>
<name>A0AAN9YCS6_9PEZI</name>
<keyword evidence="1" id="KW-0175">Coiled coil</keyword>
<comment type="caution">
    <text evidence="2">The sequence shown here is derived from an EMBL/GenBank/DDBJ whole genome shotgun (WGS) entry which is preliminary data.</text>
</comment>
<evidence type="ECO:0000313" key="3">
    <source>
        <dbReference type="Proteomes" id="UP001320245"/>
    </source>
</evidence>
<keyword evidence="3" id="KW-1185">Reference proteome</keyword>
<evidence type="ECO:0000256" key="1">
    <source>
        <dbReference type="SAM" id="Coils"/>
    </source>
</evidence>
<proteinExistence type="predicted"/>
<gene>
    <name evidence="2" type="ORF">SLS53_008484</name>
</gene>
<dbReference type="EMBL" id="JAJSPL020000051">
    <property type="protein sequence ID" value="KAK7732479.1"/>
    <property type="molecule type" value="Genomic_DNA"/>
</dbReference>
<dbReference type="AlphaFoldDB" id="A0AAN9YCS6"/>
<accession>A0AAN9YCS6</accession>
<dbReference type="Proteomes" id="UP001320245">
    <property type="component" value="Unassembled WGS sequence"/>
</dbReference>
<sequence>MSQVCPLHNGGSFRSPPIPLVVIPIVYQIVRSTSDLKLAQHMKDLVKKGGPKSVAENAHYIMQYALSRVPSNVIYWFALKVLNLPSEVAVQTTEFLRSRTQLESLSKKSPVDTVDCWPENSLVASSDVDGRLEKLEVQYQTLQEQHMEALKLLDYKSEIISVSGDLAPQTLLGSSQFHAQVSTELVKAEASSGDNLRADTSDMETQTLVQEIGLRLGKAMLSWLADMMGQKVLAVRNAKPSSELRHAVVDMDLTSRLASTNIT</sequence>